<dbReference type="InterPro" id="IPR029021">
    <property type="entry name" value="Prot-tyrosine_phosphatase-like"/>
</dbReference>
<name>A0ABR1FYH5_AURAN</name>
<reference evidence="4 5" key="1">
    <citation type="submission" date="2024-03" db="EMBL/GenBank/DDBJ databases">
        <title>Aureococcus anophagefferens CCMP1851 and Kratosvirus quantuckense: Draft genome of a second virus-susceptible host strain in the model system.</title>
        <authorList>
            <person name="Chase E."/>
            <person name="Truchon A.R."/>
            <person name="Schepens W."/>
            <person name="Wilhelm S.W."/>
        </authorList>
    </citation>
    <scope>NUCLEOTIDE SEQUENCE [LARGE SCALE GENOMIC DNA]</scope>
    <source>
        <strain evidence="4 5">CCMP1851</strain>
    </source>
</reference>
<evidence type="ECO:0000313" key="5">
    <source>
        <dbReference type="Proteomes" id="UP001363151"/>
    </source>
</evidence>
<dbReference type="Gene3D" id="3.30.1520.10">
    <property type="entry name" value="Phox-like domain"/>
    <property type="match status" value="1"/>
</dbReference>
<comment type="caution">
    <text evidence="4">The sequence shown here is derived from an EMBL/GenBank/DDBJ whole genome shotgun (WGS) entry which is preliminary data.</text>
</comment>
<dbReference type="InterPro" id="IPR010569">
    <property type="entry name" value="Myotubularin-like_Pase_dom"/>
</dbReference>
<feature type="domain" description="Myotubularin phosphatase" evidence="3">
    <location>
        <begin position="346"/>
        <end position="533"/>
    </location>
</feature>
<dbReference type="Pfam" id="PF00787">
    <property type="entry name" value="PX"/>
    <property type="match status" value="1"/>
</dbReference>
<evidence type="ECO:0000259" key="2">
    <source>
        <dbReference type="PROSITE" id="PS50195"/>
    </source>
</evidence>
<accession>A0ABR1FYH5</accession>
<dbReference type="PROSITE" id="PS51339">
    <property type="entry name" value="PPASE_MYOTUBULARIN"/>
    <property type="match status" value="1"/>
</dbReference>
<evidence type="ECO:0000256" key="1">
    <source>
        <dbReference type="SAM" id="MobiDB-lite"/>
    </source>
</evidence>
<dbReference type="Pfam" id="PF06602">
    <property type="entry name" value="Myotub-related"/>
    <property type="match status" value="2"/>
</dbReference>
<organism evidence="4 5">
    <name type="scientific">Aureococcus anophagefferens</name>
    <name type="common">Harmful bloom alga</name>
    <dbReference type="NCBI Taxonomy" id="44056"/>
    <lineage>
        <taxon>Eukaryota</taxon>
        <taxon>Sar</taxon>
        <taxon>Stramenopiles</taxon>
        <taxon>Ochrophyta</taxon>
        <taxon>Pelagophyceae</taxon>
        <taxon>Pelagomonadales</taxon>
        <taxon>Pelagomonadaceae</taxon>
        <taxon>Aureococcus</taxon>
    </lineage>
</organism>
<feature type="domain" description="PX" evidence="2">
    <location>
        <begin position="163"/>
        <end position="273"/>
    </location>
</feature>
<gene>
    <name evidence="4" type="ORF">SO694_00051282</name>
</gene>
<feature type="region of interest" description="Disordered" evidence="1">
    <location>
        <begin position="418"/>
        <end position="449"/>
    </location>
</feature>
<dbReference type="PANTHER" id="PTHR10807">
    <property type="entry name" value="MYOTUBULARIN-RELATED"/>
    <property type="match status" value="1"/>
</dbReference>
<protein>
    <submittedName>
        <fullName evidence="4">Phosphatidylinositol-3,5-bisphosphate 3-phosphatase</fullName>
    </submittedName>
</protein>
<dbReference type="SUPFAM" id="SSF52799">
    <property type="entry name" value="(Phosphotyrosine protein) phosphatases II"/>
    <property type="match status" value="1"/>
</dbReference>
<dbReference type="Proteomes" id="UP001363151">
    <property type="component" value="Unassembled WGS sequence"/>
</dbReference>
<sequence length="559" mass="60001">MERIDAELSAWLPAGHEGLVGLDGGVLQPPAGWETLLYCIEDVELCGPPREKELFRGEDLNFTHDAPILGALLVTDARFIFARGFSAGETGPSGHVAQLAVRACGAPSLEGARPSLRRSMNELARSATRKKVHRRGSDFCGTAAAAASEQVLPAGSLSATISGEATTDAAPGAFFSVSGGAHVEYHVSVRAHATSWVVSRRYSEFLALRDRVCKLVGAEELKDVPFPRKQVLSSDISDRREGLEIWLAAAVQTDACLKCGAFLEFLDERGADHFVELAKDVRDAQQSDASPRASHPHVEGDRAYVTLRGGDCGALRLGLDKALGPAFARAAAALAGETPRLFPGVSRRRKVMDDEYARLGVFDDARWRVVDNATYEVAPTYPPQFAVPAELDDEALEGEIKRRSKHRTPALTWRHPVSKTRCAGPRSPTRSTTRPLRPRRPPGAAGAAAAAAPAALGAASGGHKDRHALAVLGAIRRCGLVGASLAVSLAKLRRACEKNDGDFLEEVHGSRDGWDRTSQLSSLAQLLLDPYYRIGRRFRPSRPGRGAIGDHPPPEEAAP</sequence>
<dbReference type="InterPro" id="IPR001683">
    <property type="entry name" value="PX_dom"/>
</dbReference>
<evidence type="ECO:0000313" key="4">
    <source>
        <dbReference type="EMBL" id="KAK7241228.1"/>
    </source>
</evidence>
<evidence type="ECO:0000259" key="3">
    <source>
        <dbReference type="PROSITE" id="PS51339"/>
    </source>
</evidence>
<dbReference type="EMBL" id="JBBJCI010000204">
    <property type="protein sequence ID" value="KAK7241228.1"/>
    <property type="molecule type" value="Genomic_DNA"/>
</dbReference>
<dbReference type="SMART" id="SM00312">
    <property type="entry name" value="PX"/>
    <property type="match status" value="1"/>
</dbReference>
<feature type="region of interest" description="Disordered" evidence="1">
    <location>
        <begin position="538"/>
        <end position="559"/>
    </location>
</feature>
<dbReference type="SUPFAM" id="SSF64268">
    <property type="entry name" value="PX domain"/>
    <property type="match status" value="1"/>
</dbReference>
<dbReference type="PROSITE" id="PS50195">
    <property type="entry name" value="PX"/>
    <property type="match status" value="1"/>
</dbReference>
<feature type="compositionally biased region" description="Low complexity" evidence="1">
    <location>
        <begin position="423"/>
        <end position="435"/>
    </location>
</feature>
<proteinExistence type="predicted"/>
<dbReference type="InterPro" id="IPR030564">
    <property type="entry name" value="Myotubularin"/>
</dbReference>
<keyword evidence="5" id="KW-1185">Reference proteome</keyword>
<dbReference type="InterPro" id="IPR036871">
    <property type="entry name" value="PX_dom_sf"/>
</dbReference>